<dbReference type="AlphaFoldDB" id="A0A846N0W6"/>
<proteinExistence type="inferred from homology"/>
<dbReference type="RefSeq" id="WP_167083017.1">
    <property type="nucleotide sequence ID" value="NZ_BAAADC010000001.1"/>
</dbReference>
<evidence type="ECO:0000313" key="8">
    <source>
        <dbReference type="EMBL" id="NIK88882.1"/>
    </source>
</evidence>
<evidence type="ECO:0000256" key="1">
    <source>
        <dbReference type="ARBA" id="ARBA00004442"/>
    </source>
</evidence>
<evidence type="ECO:0000256" key="3">
    <source>
        <dbReference type="ARBA" id="ARBA00023237"/>
    </source>
</evidence>
<accession>A0A846N0W6</accession>
<dbReference type="PANTHER" id="PTHR40980">
    <property type="entry name" value="PLUG DOMAIN-CONTAINING PROTEIN"/>
    <property type="match status" value="1"/>
</dbReference>
<dbReference type="Pfam" id="PF00593">
    <property type="entry name" value="TonB_dep_Rec_b-barrel"/>
    <property type="match status" value="1"/>
</dbReference>
<feature type="signal peptide" evidence="5">
    <location>
        <begin position="1"/>
        <end position="25"/>
    </location>
</feature>
<keyword evidence="9" id="KW-1185">Reference proteome</keyword>
<organism evidence="8 9">
    <name type="scientific">Rhizomicrobium palustre</name>
    <dbReference type="NCBI Taxonomy" id="189966"/>
    <lineage>
        <taxon>Bacteria</taxon>
        <taxon>Pseudomonadati</taxon>
        <taxon>Pseudomonadota</taxon>
        <taxon>Alphaproteobacteria</taxon>
        <taxon>Micropepsales</taxon>
        <taxon>Micropepsaceae</taxon>
        <taxon>Rhizomicrobium</taxon>
    </lineage>
</organism>
<dbReference type="Gene3D" id="2.170.130.10">
    <property type="entry name" value="TonB-dependent receptor, plug domain"/>
    <property type="match status" value="1"/>
</dbReference>
<evidence type="ECO:0000256" key="5">
    <source>
        <dbReference type="SAM" id="SignalP"/>
    </source>
</evidence>
<feature type="chain" id="PRO_5032849938" evidence="5">
    <location>
        <begin position="26"/>
        <end position="1020"/>
    </location>
</feature>
<dbReference type="InterPro" id="IPR000531">
    <property type="entry name" value="Beta-barrel_TonB"/>
</dbReference>
<keyword evidence="4" id="KW-0798">TonB box</keyword>
<comment type="similarity">
    <text evidence="4">Belongs to the TonB-dependent receptor family.</text>
</comment>
<name>A0A846N0W6_9PROT</name>
<dbReference type="EMBL" id="JAASRM010000001">
    <property type="protein sequence ID" value="NIK88882.1"/>
    <property type="molecule type" value="Genomic_DNA"/>
</dbReference>
<dbReference type="InterPro" id="IPR012910">
    <property type="entry name" value="Plug_dom"/>
</dbReference>
<dbReference type="SUPFAM" id="SSF56935">
    <property type="entry name" value="Porins"/>
    <property type="match status" value="1"/>
</dbReference>
<comment type="subcellular location">
    <subcellularLocation>
        <location evidence="1 4">Cell outer membrane</location>
    </subcellularLocation>
</comment>
<feature type="domain" description="TonB-dependent receptor-like beta-barrel" evidence="6">
    <location>
        <begin position="448"/>
        <end position="985"/>
    </location>
</feature>
<dbReference type="Pfam" id="PF07715">
    <property type="entry name" value="Plug"/>
    <property type="match status" value="1"/>
</dbReference>
<evidence type="ECO:0000256" key="2">
    <source>
        <dbReference type="ARBA" id="ARBA00023136"/>
    </source>
</evidence>
<keyword evidence="3" id="KW-0998">Cell outer membrane</keyword>
<evidence type="ECO:0000256" key="4">
    <source>
        <dbReference type="RuleBase" id="RU003357"/>
    </source>
</evidence>
<comment type="caution">
    <text evidence="8">The sequence shown here is derived from an EMBL/GenBank/DDBJ whole genome shotgun (WGS) entry which is preliminary data.</text>
</comment>
<reference evidence="8 9" key="1">
    <citation type="submission" date="2020-03" db="EMBL/GenBank/DDBJ databases">
        <title>Genomic Encyclopedia of Type Strains, Phase IV (KMG-IV): sequencing the most valuable type-strain genomes for metagenomic binning, comparative biology and taxonomic classification.</title>
        <authorList>
            <person name="Goeker M."/>
        </authorList>
    </citation>
    <scope>NUCLEOTIDE SEQUENCE [LARGE SCALE GENOMIC DNA]</scope>
    <source>
        <strain evidence="8 9">DSM 19867</strain>
    </source>
</reference>
<evidence type="ECO:0000259" key="6">
    <source>
        <dbReference type="Pfam" id="PF00593"/>
    </source>
</evidence>
<sequence length="1020" mass="110804">MKSKNLLLCGASAFAIVAVATPALAQDTMETVVVTGMRASLQSAQSIKQNADKIVDSITAVDIGALPDRSVAEALQRIPGIQITRTDAVADPVRWAGFGNGVFIRGLSWVSALTNGEETFGAVNGRTISFADVSANLMRSVDVYKNPDASMIEGGIGGVVDLNTRKPFDQDGRMIALSGDYTFGSISGRYAPSINALISDRWHTGIGEIGLLLSADYQDLRASNNTVTAGVFDGTATVGGSTVRYPQDEALGNRRLDWKQPRVALDATLQWRPTEALDVTFTYLFSKAEPSSNEHQVAWTIPTDQTSLNGFKYDAQGSFIGGTFNNAATNASDVNNFGSRFSARHNISANYSLAVKYNPTDALEVNFDAQYVDSRSTVYDMSVFEKVKNNQWCYFAANNWSDNCSAAPTSARYYPNAPVINYTSDLSTNTPRLSYTGDVAQLASPSSYIWGAAMDHLENNYAHAWSTKADAKYSFSSRPLDWIKDVRFGFRANLKQAVTRQSGWNWGPLSYQSWQNGWVFGKDGTTPSMVAAIGDVSTVASNAASVYHFKSVFGQALPNVVLPDVNFLKQGDQAVWDTIKKTQAGNAAIGITGMWTALAAQGNCTGVAYKCNQIYNSATPSADSNSGGINNQTENTYAGYAQVDFLNERFLGFDVPVDGNIGVRIVNTQGESGAGYMILPAVGSCDPTKTSNCANINEARAFVGNNGNSLVVATPSVSHNYTDVLPSFNVRFGLSDKLQLRAAFSQGIVRPDFANTQNNTSLRYNFQDSGLFQTGNQGLIGTGGNPSLKPLKANNYDVSLEWFFSNTGSMSFALFHKDLSNYFMSSVVKESYTRNGINETFYLTRYANGDKGKLEGFEFAYQQFYDSLPGAWSGLGLQANYTKLYNSGGHNAIRNISNGNTISNAADTTLPMEGMSDDSANVALLYAKYGIDARLAYNWRSRYLMSASAANLNTPVWQRAYGQLDSSVMYDLTDNYKVGVQASNLLGQTTILQVGGASYHPNYQWVEGERKFSVILRAKW</sequence>
<dbReference type="NCBIfam" id="TIGR01782">
    <property type="entry name" value="TonB-Xanth-Caul"/>
    <property type="match status" value="1"/>
</dbReference>
<keyword evidence="2 4" id="KW-0472">Membrane</keyword>
<dbReference type="Gene3D" id="2.40.170.20">
    <property type="entry name" value="TonB-dependent receptor, beta-barrel domain"/>
    <property type="match status" value="1"/>
</dbReference>
<dbReference type="Proteomes" id="UP000570514">
    <property type="component" value="Unassembled WGS sequence"/>
</dbReference>
<evidence type="ECO:0000259" key="7">
    <source>
        <dbReference type="Pfam" id="PF07715"/>
    </source>
</evidence>
<dbReference type="GO" id="GO:0009279">
    <property type="term" value="C:cell outer membrane"/>
    <property type="evidence" value="ECO:0007669"/>
    <property type="project" value="UniProtKB-SubCell"/>
</dbReference>
<feature type="domain" description="TonB-dependent receptor plug" evidence="7">
    <location>
        <begin position="49"/>
        <end position="159"/>
    </location>
</feature>
<dbReference type="InterPro" id="IPR036942">
    <property type="entry name" value="Beta-barrel_TonB_sf"/>
</dbReference>
<evidence type="ECO:0000313" key="9">
    <source>
        <dbReference type="Proteomes" id="UP000570514"/>
    </source>
</evidence>
<dbReference type="PANTHER" id="PTHR40980:SF3">
    <property type="entry name" value="TONB-DEPENDENT RECEPTOR-LIKE BETA-BARREL DOMAIN-CONTAINING PROTEIN"/>
    <property type="match status" value="1"/>
</dbReference>
<protein>
    <submittedName>
        <fullName evidence="8">TonB-dependent receptor</fullName>
    </submittedName>
</protein>
<dbReference type="InterPro" id="IPR037066">
    <property type="entry name" value="Plug_dom_sf"/>
</dbReference>
<keyword evidence="8" id="KW-0675">Receptor</keyword>
<gene>
    <name evidence="8" type="ORF">FHS83_002200</name>
</gene>
<keyword evidence="5" id="KW-0732">Signal</keyword>
<dbReference type="InterPro" id="IPR010104">
    <property type="entry name" value="TonB_rcpt_bac"/>
</dbReference>